<keyword evidence="2" id="KW-1185">Reference proteome</keyword>
<dbReference type="STRING" id="1193181.BN10_1130009"/>
<reference evidence="1 2" key="1">
    <citation type="journal article" date="2013" name="ISME J.">
        <title>A metabolic model for members of the genus Tetrasphaera involved in enhanced biological phosphorus removal.</title>
        <authorList>
            <person name="Kristiansen R."/>
            <person name="Nguyen H.T.T."/>
            <person name="Saunders A.M."/>
            <person name="Nielsen J.L."/>
            <person name="Wimmer R."/>
            <person name="Le V.Q."/>
            <person name="McIlroy S.J."/>
            <person name="Petrovski S."/>
            <person name="Seviour R.J."/>
            <person name="Calteau A."/>
            <person name="Nielsen K.L."/>
            <person name="Nielsen P.H."/>
        </authorList>
    </citation>
    <scope>NUCLEOTIDE SEQUENCE [LARGE SCALE GENOMIC DNA]</scope>
    <source>
        <strain evidence="1 2">Lp2</strain>
    </source>
</reference>
<accession>N0DXT1</accession>
<evidence type="ECO:0000313" key="1">
    <source>
        <dbReference type="EMBL" id="CCH68697.1"/>
    </source>
</evidence>
<dbReference type="EMBL" id="CAIZ01000017">
    <property type="protein sequence ID" value="CCH68697.1"/>
    <property type="molecule type" value="Genomic_DNA"/>
</dbReference>
<proteinExistence type="predicted"/>
<dbReference type="eggNOG" id="ENOG5033HYP">
    <property type="taxonomic scope" value="Bacteria"/>
</dbReference>
<dbReference type="Proteomes" id="UP000013167">
    <property type="component" value="Unassembled WGS sequence"/>
</dbReference>
<gene>
    <name evidence="1" type="ORF">BN10_1130009</name>
</gene>
<comment type="caution">
    <text evidence="1">The sequence shown here is derived from an EMBL/GenBank/DDBJ whole genome shotgun (WGS) entry which is preliminary data.</text>
</comment>
<protein>
    <submittedName>
        <fullName evidence="1">Uncharacterized protein</fullName>
    </submittedName>
</protein>
<evidence type="ECO:0000313" key="2">
    <source>
        <dbReference type="Proteomes" id="UP000013167"/>
    </source>
</evidence>
<name>N0DXT1_9MICO</name>
<dbReference type="HOGENOM" id="CLU_2511580_0_0_11"/>
<dbReference type="OrthoDB" id="4867150at2"/>
<organism evidence="1 2">
    <name type="scientific">Phycicoccus elongatus Lp2</name>
    <dbReference type="NCBI Taxonomy" id="1193181"/>
    <lineage>
        <taxon>Bacteria</taxon>
        <taxon>Bacillati</taxon>
        <taxon>Actinomycetota</taxon>
        <taxon>Actinomycetes</taxon>
        <taxon>Micrococcales</taxon>
        <taxon>Intrasporangiaceae</taxon>
        <taxon>Phycicoccus</taxon>
    </lineage>
</organism>
<dbReference type="RefSeq" id="WP_010851596.1">
    <property type="nucleotide sequence ID" value="NZ_HF570956.1"/>
</dbReference>
<dbReference type="AlphaFoldDB" id="N0DXT1"/>
<sequence length="85" mass="8638">MALVSRADPGFFATFKESVAGSRALAAAPEGVRDLLKAEGFPTPPRGTAEEVTPAVMDQLGAAVGLLQGKAPEQVEGFKAVVLGA</sequence>